<dbReference type="OrthoDB" id="6108017at2759"/>
<dbReference type="EMBL" id="JAFJMO010000015">
    <property type="protein sequence ID" value="KAJ8256048.1"/>
    <property type="molecule type" value="Genomic_DNA"/>
</dbReference>
<comment type="caution">
    <text evidence="3">The sequence shown here is derived from an EMBL/GenBank/DDBJ whole genome shotgun (WGS) entry which is preliminary data.</text>
</comment>
<keyword evidence="4" id="KW-1185">Reference proteome</keyword>
<dbReference type="PANTHER" id="PTHR46049">
    <property type="entry name" value="AGAP003327-PA"/>
    <property type="match status" value="1"/>
</dbReference>
<reference evidence="3" key="1">
    <citation type="journal article" date="2023" name="Science">
        <title>Genome structures resolve the early diversification of teleost fishes.</title>
        <authorList>
            <person name="Parey E."/>
            <person name="Louis A."/>
            <person name="Montfort J."/>
            <person name="Bouchez O."/>
            <person name="Roques C."/>
            <person name="Iampietro C."/>
            <person name="Lluch J."/>
            <person name="Castinel A."/>
            <person name="Donnadieu C."/>
            <person name="Desvignes T."/>
            <person name="Floi Bucao C."/>
            <person name="Jouanno E."/>
            <person name="Wen M."/>
            <person name="Mejri S."/>
            <person name="Dirks R."/>
            <person name="Jansen H."/>
            <person name="Henkel C."/>
            <person name="Chen W.J."/>
            <person name="Zahm M."/>
            <person name="Cabau C."/>
            <person name="Klopp C."/>
            <person name="Thompson A.W."/>
            <person name="Robinson-Rechavi M."/>
            <person name="Braasch I."/>
            <person name="Lecointre G."/>
            <person name="Bobe J."/>
            <person name="Postlethwait J.H."/>
            <person name="Berthelot C."/>
            <person name="Roest Crollius H."/>
            <person name="Guiguen Y."/>
        </authorList>
    </citation>
    <scope>NUCLEOTIDE SEQUENCE</scope>
    <source>
        <strain evidence="3">Concon-B</strain>
    </source>
</reference>
<feature type="region of interest" description="Disordered" evidence="1">
    <location>
        <begin position="1"/>
        <end position="31"/>
    </location>
</feature>
<name>A0A9Q1D2K3_CONCO</name>
<dbReference type="Proteomes" id="UP001152803">
    <property type="component" value="Unassembled WGS sequence"/>
</dbReference>
<evidence type="ECO:0000259" key="2">
    <source>
        <dbReference type="PROSITE" id="PS50003"/>
    </source>
</evidence>
<evidence type="ECO:0000313" key="3">
    <source>
        <dbReference type="EMBL" id="KAJ8256048.1"/>
    </source>
</evidence>
<feature type="compositionally biased region" description="Acidic residues" evidence="1">
    <location>
        <begin position="1"/>
        <end position="16"/>
    </location>
</feature>
<dbReference type="GO" id="GO:0044295">
    <property type="term" value="C:axonal growth cone"/>
    <property type="evidence" value="ECO:0007669"/>
    <property type="project" value="TreeGrafter"/>
</dbReference>
<dbReference type="InterPro" id="IPR011993">
    <property type="entry name" value="PH-like_dom_sf"/>
</dbReference>
<evidence type="ECO:0000313" key="4">
    <source>
        <dbReference type="Proteomes" id="UP001152803"/>
    </source>
</evidence>
<dbReference type="PANTHER" id="PTHR46049:SF4">
    <property type="entry name" value="UNCONVENTIONAL MYOSIN-X"/>
    <property type="match status" value="1"/>
</dbReference>
<dbReference type="SMART" id="SM00233">
    <property type="entry name" value="PH"/>
    <property type="match status" value="1"/>
</dbReference>
<dbReference type="FunFam" id="2.30.29.30:FF:000286">
    <property type="entry name" value="PH-protein kinase domain containing protein"/>
    <property type="match status" value="1"/>
</dbReference>
<sequence length="332" mass="37806">MPLDVESDYDQDELEEALGSSGDGHVTDGNALRKSTCTYNSLDSYRGSSDSFIDSDDENDGYVDTDEEVSNGRVTLLNGTGPPYFHSYLYMKGGLMNPWRRRWCVLKDETFMWFRAKQDSVKCGWLYKKGGGMSTLSRRNWKMRWFVLREAKLMYFENDSEEKLKGTIDVRSAREIVDNHEKENALNIVTEERTYQVFAESPEDASGWFSVLSRVHSATPEQLLEMQHEQANPKNAVGTLDVGLIDSVCASDNPDRPNSFVIITANRVIHCNTDLPEEMHHWISLLQKPRGEARWTARSSWSEVGGAAVPDGRRRFWAFSLSSGDRRFLSSL</sequence>
<dbReference type="SUPFAM" id="SSF50729">
    <property type="entry name" value="PH domain-like"/>
    <property type="match status" value="3"/>
</dbReference>
<dbReference type="PROSITE" id="PS50003">
    <property type="entry name" value="PH_DOMAIN"/>
    <property type="match status" value="1"/>
</dbReference>
<dbReference type="Gene3D" id="2.30.29.30">
    <property type="entry name" value="Pleckstrin-homology domain (PH domain)/Phosphotyrosine-binding domain (PTB)"/>
    <property type="match status" value="2"/>
</dbReference>
<feature type="domain" description="PH" evidence="2">
    <location>
        <begin position="119"/>
        <end position="217"/>
    </location>
</feature>
<dbReference type="GO" id="GO:0048675">
    <property type="term" value="P:axon extension"/>
    <property type="evidence" value="ECO:0007669"/>
    <property type="project" value="TreeGrafter"/>
</dbReference>
<dbReference type="CDD" id="cd13296">
    <property type="entry name" value="PH2_MyoX"/>
    <property type="match status" value="1"/>
</dbReference>
<evidence type="ECO:0000256" key="1">
    <source>
        <dbReference type="SAM" id="MobiDB-lite"/>
    </source>
</evidence>
<dbReference type="AlphaFoldDB" id="A0A9Q1D2K3"/>
<dbReference type="InterPro" id="IPR001849">
    <property type="entry name" value="PH_domain"/>
</dbReference>
<dbReference type="InterPro" id="IPR051724">
    <property type="entry name" value="Actin_motor_Myosin"/>
</dbReference>
<gene>
    <name evidence="3" type="ORF">COCON_G00199120</name>
</gene>
<organism evidence="3 4">
    <name type="scientific">Conger conger</name>
    <name type="common">Conger eel</name>
    <name type="synonym">Muraena conger</name>
    <dbReference type="NCBI Taxonomy" id="82655"/>
    <lineage>
        <taxon>Eukaryota</taxon>
        <taxon>Metazoa</taxon>
        <taxon>Chordata</taxon>
        <taxon>Craniata</taxon>
        <taxon>Vertebrata</taxon>
        <taxon>Euteleostomi</taxon>
        <taxon>Actinopterygii</taxon>
        <taxon>Neopterygii</taxon>
        <taxon>Teleostei</taxon>
        <taxon>Anguilliformes</taxon>
        <taxon>Congridae</taxon>
        <taxon>Conger</taxon>
    </lineage>
</organism>
<protein>
    <recommendedName>
        <fullName evidence="2">PH domain-containing protein</fullName>
    </recommendedName>
</protein>
<dbReference type="Pfam" id="PF00169">
    <property type="entry name" value="PH"/>
    <property type="match status" value="1"/>
</dbReference>
<accession>A0A9Q1D2K3</accession>
<proteinExistence type="predicted"/>